<gene>
    <name evidence="1" type="ORF">GCM10011489_08370</name>
</gene>
<proteinExistence type="predicted"/>
<accession>A0A916SYP3</accession>
<sequence length="160" mass="17839">MAGGQFWTDAESDRLRELHRQGVALHSIAKEMDRSKDTIRRWSKKLGLSYDRSKTARASTAKHVDNKARRASLEERLLVKAAELLDETERGELVFSFGGADNTYNDRLLDTMTPRSKKDLIQAIGSLLVSANKLHELNSEGRDLPAVDAWLSGMLGGEAE</sequence>
<dbReference type="AlphaFoldDB" id="A0A916SYP3"/>
<name>A0A916SYP3_9ACTN</name>
<evidence type="ECO:0008006" key="3">
    <source>
        <dbReference type="Google" id="ProtNLM"/>
    </source>
</evidence>
<dbReference type="RefSeq" id="WP_188585334.1">
    <property type="nucleotide sequence ID" value="NZ_BMGC01000004.1"/>
</dbReference>
<reference evidence="1" key="2">
    <citation type="submission" date="2020-09" db="EMBL/GenBank/DDBJ databases">
        <authorList>
            <person name="Sun Q."/>
            <person name="Zhou Y."/>
        </authorList>
    </citation>
    <scope>NUCLEOTIDE SEQUENCE</scope>
    <source>
        <strain evidence="1">CGMCC 1.12827</strain>
    </source>
</reference>
<keyword evidence="2" id="KW-1185">Reference proteome</keyword>
<protein>
    <recommendedName>
        <fullName evidence="3">Homeodomain-like domain-containing protein</fullName>
    </recommendedName>
</protein>
<evidence type="ECO:0000313" key="1">
    <source>
        <dbReference type="EMBL" id="GGB22502.1"/>
    </source>
</evidence>
<organism evidence="1 2">
    <name type="scientific">Gordonia jinhuaensis</name>
    <dbReference type="NCBI Taxonomy" id="1517702"/>
    <lineage>
        <taxon>Bacteria</taxon>
        <taxon>Bacillati</taxon>
        <taxon>Actinomycetota</taxon>
        <taxon>Actinomycetes</taxon>
        <taxon>Mycobacteriales</taxon>
        <taxon>Gordoniaceae</taxon>
        <taxon>Gordonia</taxon>
    </lineage>
</organism>
<reference evidence="1" key="1">
    <citation type="journal article" date="2014" name="Int. J. Syst. Evol. Microbiol.">
        <title>Complete genome sequence of Corynebacterium casei LMG S-19264T (=DSM 44701T), isolated from a smear-ripened cheese.</title>
        <authorList>
            <consortium name="US DOE Joint Genome Institute (JGI-PGF)"/>
            <person name="Walter F."/>
            <person name="Albersmeier A."/>
            <person name="Kalinowski J."/>
            <person name="Ruckert C."/>
        </authorList>
    </citation>
    <scope>NUCLEOTIDE SEQUENCE</scope>
    <source>
        <strain evidence="1">CGMCC 1.12827</strain>
    </source>
</reference>
<comment type="caution">
    <text evidence="1">The sequence shown here is derived from an EMBL/GenBank/DDBJ whole genome shotgun (WGS) entry which is preliminary data.</text>
</comment>
<dbReference type="Proteomes" id="UP000621454">
    <property type="component" value="Unassembled WGS sequence"/>
</dbReference>
<dbReference type="Gene3D" id="1.10.10.60">
    <property type="entry name" value="Homeodomain-like"/>
    <property type="match status" value="1"/>
</dbReference>
<evidence type="ECO:0000313" key="2">
    <source>
        <dbReference type="Proteomes" id="UP000621454"/>
    </source>
</evidence>
<dbReference type="EMBL" id="BMGC01000004">
    <property type="protein sequence ID" value="GGB22502.1"/>
    <property type="molecule type" value="Genomic_DNA"/>
</dbReference>